<feature type="region of interest" description="Disordered" evidence="2">
    <location>
        <begin position="249"/>
        <end position="286"/>
    </location>
</feature>
<feature type="compositionally biased region" description="Polar residues" evidence="2">
    <location>
        <begin position="103"/>
        <end position="114"/>
    </location>
</feature>
<dbReference type="RefSeq" id="XP_035582263.1">
    <property type="nucleotide sequence ID" value="XM_035726370.1"/>
</dbReference>
<dbReference type="AlphaFoldDB" id="A0A6P9FIJ9"/>
<keyword evidence="4" id="KW-1185">Reference proteome</keyword>
<feature type="domain" description="Zinc knuckle" evidence="3">
    <location>
        <begin position="60"/>
        <end position="100"/>
    </location>
</feature>
<sequence>MVKIFSGANPKPSITTEKALARLTGSRPGKKQPVVAKTVTKEQRAPVAPRAPGPNEEDPRVKCRDCGAFGHKASSSRCPMKHWAGALVPQAWGSRKLKENVEPWSQQDQQNPGSLKQAEREKGEGQRQEAQQRVALLQRFPRRTQRGQKPTWKDCTESCGYVRRPHRPMPVYTTKRESVLEPPLTWEPPTETPDMRTGYHLVSPLRSPAGSVFPPGAQHEAQQVGTTDMPHLACQPFATEGGLVIPLTENRPRGDSLEGPQTVSKAQAAAKGPEENSHPNASNGMVQTSQIHLKTPGKRSAQIPVEMGLKPQKKAHWNPFQHPHKSIQGGHLGVSKRLCPPARSACGLLAATPVTRKTPAPGQSINLQPARTRPHLETMQACTEAPRLPFEPTPGKPLRMVFTRLDKGCWSSMFLVAPSFHPPVKSGPPGQGRPIVQTSEGRFGHVPLSVLHDDLQVSSSSEDSGRE</sequence>
<evidence type="ECO:0000313" key="4">
    <source>
        <dbReference type="Proteomes" id="UP000515165"/>
    </source>
</evidence>
<accession>A0A6P9FIJ9</accession>
<organism evidence="4 5">
    <name type="scientific">Zalophus californianus</name>
    <name type="common">California sealion</name>
    <dbReference type="NCBI Taxonomy" id="9704"/>
    <lineage>
        <taxon>Eukaryota</taxon>
        <taxon>Metazoa</taxon>
        <taxon>Chordata</taxon>
        <taxon>Craniata</taxon>
        <taxon>Vertebrata</taxon>
        <taxon>Euteleostomi</taxon>
        <taxon>Mammalia</taxon>
        <taxon>Eutheria</taxon>
        <taxon>Laurasiatheria</taxon>
        <taxon>Carnivora</taxon>
        <taxon>Caniformia</taxon>
        <taxon>Pinnipedia</taxon>
        <taxon>Otariidae</taxon>
        <taxon>Zalophus</taxon>
    </lineage>
</organism>
<dbReference type="PANTHER" id="PTHR16035">
    <property type="entry name" value="PROTEIN FAM90A1"/>
    <property type="match status" value="1"/>
</dbReference>
<comment type="similarity">
    <text evidence="1">Belongs to the FAM90 family.</text>
</comment>
<evidence type="ECO:0000259" key="3">
    <source>
        <dbReference type="Pfam" id="PF15288"/>
    </source>
</evidence>
<feature type="region of interest" description="Disordered" evidence="2">
    <location>
        <begin position="422"/>
        <end position="443"/>
    </location>
</feature>
<dbReference type="Pfam" id="PF15288">
    <property type="entry name" value="zf-CCHC_6"/>
    <property type="match status" value="1"/>
</dbReference>
<evidence type="ECO:0000256" key="2">
    <source>
        <dbReference type="SAM" id="MobiDB-lite"/>
    </source>
</evidence>
<dbReference type="PANTHER" id="PTHR16035:SF14">
    <property type="entry name" value="FAMILY WITH SEQUENCE SIMILARITY 90 MEMBER A11, PSEUDOGENE-RELATED"/>
    <property type="match status" value="1"/>
</dbReference>
<name>A0A6P9FIJ9_ZALCA</name>
<evidence type="ECO:0000313" key="5">
    <source>
        <dbReference type="RefSeq" id="XP_035582263.1"/>
    </source>
</evidence>
<reference evidence="5" key="1">
    <citation type="submission" date="2025-08" db="UniProtKB">
        <authorList>
            <consortium name="RefSeq"/>
        </authorList>
    </citation>
    <scope>IDENTIFICATION</scope>
    <source>
        <tissue evidence="5">Blood</tissue>
    </source>
</reference>
<gene>
    <name evidence="5" type="primary">LOC118356756</name>
</gene>
<protein>
    <recommendedName>
        <fullName evidence="3">Zinc knuckle domain-containing protein</fullName>
    </recommendedName>
</protein>
<dbReference type="KEGG" id="zca:118356756"/>
<evidence type="ECO:0000256" key="1">
    <source>
        <dbReference type="ARBA" id="ARBA00007943"/>
    </source>
</evidence>
<proteinExistence type="inferred from homology"/>
<dbReference type="GeneID" id="118356756"/>
<feature type="compositionally biased region" description="Basic and acidic residues" evidence="2">
    <location>
        <begin position="117"/>
        <end position="127"/>
    </location>
</feature>
<dbReference type="InterPro" id="IPR041670">
    <property type="entry name" value="Znf-CCHC_6"/>
</dbReference>
<feature type="region of interest" description="Disordered" evidence="2">
    <location>
        <begin position="98"/>
        <end position="130"/>
    </location>
</feature>
<dbReference type="Proteomes" id="UP000515165">
    <property type="component" value="Chromosome 2"/>
</dbReference>
<feature type="region of interest" description="Disordered" evidence="2">
    <location>
        <begin position="1"/>
        <end position="60"/>
    </location>
</feature>
<dbReference type="OrthoDB" id="9623814at2759"/>
<dbReference type="InterPro" id="IPR039213">
    <property type="entry name" value="FAM90"/>
</dbReference>